<proteinExistence type="predicted"/>
<evidence type="ECO:0000313" key="2">
    <source>
        <dbReference type="EMBL" id="GAA2618188.1"/>
    </source>
</evidence>
<evidence type="ECO:0000256" key="1">
    <source>
        <dbReference type="SAM" id="MobiDB-lite"/>
    </source>
</evidence>
<feature type="compositionally biased region" description="Low complexity" evidence="1">
    <location>
        <begin position="200"/>
        <end position="217"/>
    </location>
</feature>
<dbReference type="InterPro" id="IPR036754">
    <property type="entry name" value="YbaK/aa-tRNA-synt-asso_dom_sf"/>
</dbReference>
<feature type="region of interest" description="Disordered" evidence="1">
    <location>
        <begin position="163"/>
        <end position="229"/>
    </location>
</feature>
<feature type="compositionally biased region" description="Basic and acidic residues" evidence="1">
    <location>
        <begin position="180"/>
        <end position="189"/>
    </location>
</feature>
<dbReference type="SUPFAM" id="SSF55826">
    <property type="entry name" value="YbaK/ProRS associated domain"/>
    <property type="match status" value="1"/>
</dbReference>
<keyword evidence="3" id="KW-1185">Reference proteome</keyword>
<accession>A0ABN3Q6B5</accession>
<protein>
    <recommendedName>
        <fullName evidence="4">YbaK/aminoacyl-tRNA synthetase-associated domain-containing protein</fullName>
    </recommendedName>
</protein>
<name>A0ABN3Q6B5_9ACTN</name>
<gene>
    <name evidence="2" type="ORF">GCM10010411_61980</name>
</gene>
<organism evidence="2 3">
    <name type="scientific">Actinomadura fulvescens</name>
    <dbReference type="NCBI Taxonomy" id="46160"/>
    <lineage>
        <taxon>Bacteria</taxon>
        <taxon>Bacillati</taxon>
        <taxon>Actinomycetota</taxon>
        <taxon>Actinomycetes</taxon>
        <taxon>Streptosporangiales</taxon>
        <taxon>Thermomonosporaceae</taxon>
        <taxon>Actinomadura</taxon>
    </lineage>
</organism>
<evidence type="ECO:0008006" key="4">
    <source>
        <dbReference type="Google" id="ProtNLM"/>
    </source>
</evidence>
<dbReference type="Gene3D" id="3.90.960.10">
    <property type="entry name" value="YbaK/aminoacyl-tRNA synthetase-associated domain"/>
    <property type="match status" value="1"/>
</dbReference>
<dbReference type="EMBL" id="BAAATD010000009">
    <property type="protein sequence ID" value="GAA2618188.1"/>
    <property type="molecule type" value="Genomic_DNA"/>
</dbReference>
<dbReference type="RefSeq" id="WP_344546015.1">
    <property type="nucleotide sequence ID" value="NZ_BAAATD010000009.1"/>
</dbReference>
<comment type="caution">
    <text evidence="2">The sequence shown here is derived from an EMBL/GenBank/DDBJ whole genome shotgun (WGS) entry which is preliminary data.</text>
</comment>
<dbReference type="Proteomes" id="UP001501509">
    <property type="component" value="Unassembled WGS sequence"/>
</dbReference>
<reference evidence="2 3" key="1">
    <citation type="journal article" date="2019" name="Int. J. Syst. Evol. Microbiol.">
        <title>The Global Catalogue of Microorganisms (GCM) 10K type strain sequencing project: providing services to taxonomists for standard genome sequencing and annotation.</title>
        <authorList>
            <consortium name="The Broad Institute Genomics Platform"/>
            <consortium name="The Broad Institute Genome Sequencing Center for Infectious Disease"/>
            <person name="Wu L."/>
            <person name="Ma J."/>
        </authorList>
    </citation>
    <scope>NUCLEOTIDE SEQUENCE [LARGE SCALE GENOMIC DNA]</scope>
    <source>
        <strain evidence="2 3">JCM 6833</strain>
    </source>
</reference>
<sequence length="229" mass="24205">MKDALTIHRALLERETLHEIVRLPIAIAHADELPKALGLPAGRCLVTRVYACNDVHRGQRFLAGVIVPAGVRPPAEQIRLAVGARLIRPARPDLVNTVTDYAAGLVCPLLLPDSMPLLIGEHTIGELPVDDVVYTATGEASTALGIRALDLFALSGAKPVDLSSARAAGERPVQQVGEQAGKRAGKDAETQGGRHAGKDAGAQAGERTAATTTGRRTPLSFPRIRHGLR</sequence>
<evidence type="ECO:0000313" key="3">
    <source>
        <dbReference type="Proteomes" id="UP001501509"/>
    </source>
</evidence>